<evidence type="ECO:0000256" key="1">
    <source>
        <dbReference type="SAM" id="Coils"/>
    </source>
</evidence>
<dbReference type="Pfam" id="PF11998">
    <property type="entry name" value="DUF3493"/>
    <property type="match status" value="1"/>
</dbReference>
<keyword evidence="1" id="KW-0175">Coiled coil</keyword>
<proteinExistence type="predicted"/>
<name>A0AAD2GCK9_9STRA</name>
<feature type="transmembrane region" description="Helical" evidence="2">
    <location>
        <begin position="77"/>
        <end position="101"/>
    </location>
</feature>
<organism evidence="4 5">
    <name type="scientific">Cylindrotheca closterium</name>
    <dbReference type="NCBI Taxonomy" id="2856"/>
    <lineage>
        <taxon>Eukaryota</taxon>
        <taxon>Sar</taxon>
        <taxon>Stramenopiles</taxon>
        <taxon>Ochrophyta</taxon>
        <taxon>Bacillariophyta</taxon>
        <taxon>Bacillariophyceae</taxon>
        <taxon>Bacillariophycidae</taxon>
        <taxon>Bacillariales</taxon>
        <taxon>Bacillariaceae</taxon>
        <taxon>Cylindrotheca</taxon>
    </lineage>
</organism>
<evidence type="ECO:0000313" key="5">
    <source>
        <dbReference type="Proteomes" id="UP001295423"/>
    </source>
</evidence>
<feature type="transmembrane region" description="Helical" evidence="2">
    <location>
        <begin position="113"/>
        <end position="132"/>
    </location>
</feature>
<feature type="chain" id="PRO_5041946869" description="Photosystem I assembly protein Ycf4" evidence="3">
    <location>
        <begin position="22"/>
        <end position="334"/>
    </location>
</feature>
<reference evidence="4" key="1">
    <citation type="submission" date="2023-08" db="EMBL/GenBank/DDBJ databases">
        <authorList>
            <person name="Audoor S."/>
            <person name="Bilcke G."/>
        </authorList>
    </citation>
    <scope>NUCLEOTIDE SEQUENCE</scope>
</reference>
<evidence type="ECO:0000313" key="4">
    <source>
        <dbReference type="EMBL" id="CAJ1969664.1"/>
    </source>
</evidence>
<accession>A0AAD2GCK9</accession>
<dbReference type="InterPro" id="IPR021883">
    <property type="entry name" value="LPA1-like"/>
</dbReference>
<keyword evidence="3" id="KW-0732">Signal</keyword>
<dbReference type="Proteomes" id="UP001295423">
    <property type="component" value="Unassembled WGS sequence"/>
</dbReference>
<protein>
    <recommendedName>
        <fullName evidence="6">Photosystem I assembly protein Ycf4</fullName>
    </recommendedName>
</protein>
<keyword evidence="5" id="KW-1185">Reference proteome</keyword>
<evidence type="ECO:0000256" key="3">
    <source>
        <dbReference type="SAM" id="SignalP"/>
    </source>
</evidence>
<dbReference type="EMBL" id="CAKOGP040002424">
    <property type="protein sequence ID" value="CAJ1969664.1"/>
    <property type="molecule type" value="Genomic_DNA"/>
</dbReference>
<feature type="signal peptide" evidence="3">
    <location>
        <begin position="1"/>
        <end position="21"/>
    </location>
</feature>
<keyword evidence="2" id="KW-0812">Transmembrane</keyword>
<dbReference type="AlphaFoldDB" id="A0AAD2GCK9"/>
<dbReference type="PANTHER" id="PTHR35498:SF1">
    <property type="entry name" value="LOW PSII ACCUMULATION-LIKE PROTEIN"/>
    <property type="match status" value="1"/>
</dbReference>
<keyword evidence="2" id="KW-0472">Membrane</keyword>
<feature type="coiled-coil region" evidence="1">
    <location>
        <begin position="134"/>
        <end position="164"/>
    </location>
</feature>
<evidence type="ECO:0008006" key="6">
    <source>
        <dbReference type="Google" id="ProtNLM"/>
    </source>
</evidence>
<comment type="caution">
    <text evidence="4">The sequence shown here is derived from an EMBL/GenBank/DDBJ whole genome shotgun (WGS) entry which is preliminary data.</text>
</comment>
<gene>
    <name evidence="4" type="ORF">CYCCA115_LOCUS23828</name>
</gene>
<dbReference type="PANTHER" id="PTHR35498">
    <property type="entry name" value="PROTEIN LOW PSII ACCUMULATION 1, CHLOROPLASTIC"/>
    <property type="match status" value="1"/>
</dbReference>
<sequence length="334" mass="36353">MAVSSQLRLLLALATLASAGAFAPNINTIKTSLTTTDNEPSSVVLFETKKPKKGGLDEGVRNKLLSESIAPWRTLRLFLYGSLGSGAFVGGLINISGAVAASASPDFNLNKELMNVGIDFAAVAVFGFLAKYDIDKQNELQTKVEEKVQRKKEEKKIIKQMNERTSILKTLPLEITVSTEGDTRQATVNEMQMGAKQHMILVIGPRKACKDALVGANLLKMDFALSNVLVVPYDTSAGTNDIRPSGGFGERPSYETQPFIARPTGEGWNEYVKAEMDDAVKQSGENAREEGIAIVVASNGKVIRRGVGTVPWRQMVEQLEEEVNPNPDKPLTWL</sequence>
<keyword evidence="2" id="KW-1133">Transmembrane helix</keyword>
<evidence type="ECO:0000256" key="2">
    <source>
        <dbReference type="SAM" id="Phobius"/>
    </source>
</evidence>